<reference evidence="2" key="1">
    <citation type="submission" date="2023-10" db="EMBL/GenBank/DDBJ databases">
        <authorList>
            <person name="Chen Y."/>
            <person name="Shah S."/>
            <person name="Dougan E. K."/>
            <person name="Thang M."/>
            <person name="Chan C."/>
        </authorList>
    </citation>
    <scope>NUCLEOTIDE SEQUENCE [LARGE SCALE GENOMIC DNA]</scope>
</reference>
<organism evidence="2 3">
    <name type="scientific">Prorocentrum cordatum</name>
    <dbReference type="NCBI Taxonomy" id="2364126"/>
    <lineage>
        <taxon>Eukaryota</taxon>
        <taxon>Sar</taxon>
        <taxon>Alveolata</taxon>
        <taxon>Dinophyceae</taxon>
        <taxon>Prorocentrales</taxon>
        <taxon>Prorocentraceae</taxon>
        <taxon>Prorocentrum</taxon>
    </lineage>
</organism>
<keyword evidence="3" id="KW-1185">Reference proteome</keyword>
<dbReference type="Proteomes" id="UP001189429">
    <property type="component" value="Unassembled WGS sequence"/>
</dbReference>
<keyword evidence="1" id="KW-0472">Membrane</keyword>
<evidence type="ECO:0000313" key="2">
    <source>
        <dbReference type="EMBL" id="CAK0832854.1"/>
    </source>
</evidence>
<proteinExistence type="predicted"/>
<keyword evidence="1" id="KW-0812">Transmembrane</keyword>
<comment type="caution">
    <text evidence="2">The sequence shown here is derived from an EMBL/GenBank/DDBJ whole genome shotgun (WGS) entry which is preliminary data.</text>
</comment>
<keyword evidence="1" id="KW-1133">Transmembrane helix</keyword>
<feature type="transmembrane region" description="Helical" evidence="1">
    <location>
        <begin position="21"/>
        <end position="38"/>
    </location>
</feature>
<evidence type="ECO:0000313" key="3">
    <source>
        <dbReference type="Proteomes" id="UP001189429"/>
    </source>
</evidence>
<protein>
    <submittedName>
        <fullName evidence="2">Uncharacterized protein</fullName>
    </submittedName>
</protein>
<evidence type="ECO:0000256" key="1">
    <source>
        <dbReference type="SAM" id="Phobius"/>
    </source>
</evidence>
<feature type="non-terminal residue" evidence="2">
    <location>
        <position position="1"/>
    </location>
</feature>
<dbReference type="EMBL" id="CAUYUJ010011900">
    <property type="protein sequence ID" value="CAK0832854.1"/>
    <property type="molecule type" value="Genomic_DNA"/>
</dbReference>
<gene>
    <name evidence="2" type="ORF">PCOR1329_LOCUS30732</name>
</gene>
<sequence>YVGAGAGNVALVPIPGPGCSSCWWLLCLLWLFIIPFCLPSTTTTTSTTVGAALARSAPPTRVVSSRRRTSPMCM</sequence>
<name>A0ABN9SM09_9DINO</name>
<accession>A0ABN9SM09</accession>